<dbReference type="Pfam" id="PF02518">
    <property type="entry name" value="HATPase_c"/>
    <property type="match status" value="1"/>
</dbReference>
<accession>A0A543BTK7</accession>
<evidence type="ECO:0000256" key="3">
    <source>
        <dbReference type="ARBA" id="ARBA00022553"/>
    </source>
</evidence>
<proteinExistence type="predicted"/>
<dbReference type="GO" id="GO:0000155">
    <property type="term" value="F:phosphorelay sensor kinase activity"/>
    <property type="evidence" value="ECO:0007669"/>
    <property type="project" value="InterPro"/>
</dbReference>
<evidence type="ECO:0000256" key="7">
    <source>
        <dbReference type="ARBA" id="ARBA00022840"/>
    </source>
</evidence>
<name>A0A543BTK7_9ACTN</name>
<dbReference type="Pfam" id="PF07730">
    <property type="entry name" value="HisKA_3"/>
    <property type="match status" value="1"/>
</dbReference>
<evidence type="ECO:0000256" key="5">
    <source>
        <dbReference type="ARBA" id="ARBA00022741"/>
    </source>
</evidence>
<organism evidence="12 13">
    <name type="scientific">Actinoallomurus bryophytorum</name>
    <dbReference type="NCBI Taxonomy" id="1490222"/>
    <lineage>
        <taxon>Bacteria</taxon>
        <taxon>Bacillati</taxon>
        <taxon>Actinomycetota</taxon>
        <taxon>Actinomycetes</taxon>
        <taxon>Streptosporangiales</taxon>
        <taxon>Thermomonosporaceae</taxon>
        <taxon>Actinoallomurus</taxon>
    </lineage>
</organism>
<dbReference type="PANTHER" id="PTHR24421">
    <property type="entry name" value="NITRATE/NITRITE SENSOR PROTEIN NARX-RELATED"/>
    <property type="match status" value="1"/>
</dbReference>
<dbReference type="GO" id="GO:0046983">
    <property type="term" value="F:protein dimerization activity"/>
    <property type="evidence" value="ECO:0007669"/>
    <property type="project" value="InterPro"/>
</dbReference>
<evidence type="ECO:0000259" key="11">
    <source>
        <dbReference type="Pfam" id="PF07730"/>
    </source>
</evidence>
<dbReference type="EC" id="2.7.13.3" evidence="2"/>
<feature type="transmembrane region" description="Helical" evidence="9">
    <location>
        <begin position="90"/>
        <end position="108"/>
    </location>
</feature>
<keyword evidence="9" id="KW-1133">Transmembrane helix</keyword>
<dbReference type="AlphaFoldDB" id="A0A543BTK7"/>
<dbReference type="Gene3D" id="3.30.565.10">
    <property type="entry name" value="Histidine kinase-like ATPase, C-terminal domain"/>
    <property type="match status" value="1"/>
</dbReference>
<evidence type="ECO:0000313" key="12">
    <source>
        <dbReference type="EMBL" id="TQL88066.1"/>
    </source>
</evidence>
<feature type="transmembrane region" description="Helical" evidence="9">
    <location>
        <begin position="64"/>
        <end position="83"/>
    </location>
</feature>
<dbReference type="SUPFAM" id="SSF55874">
    <property type="entry name" value="ATPase domain of HSP90 chaperone/DNA topoisomerase II/histidine kinase"/>
    <property type="match status" value="1"/>
</dbReference>
<keyword evidence="7" id="KW-0067">ATP-binding</keyword>
<comment type="catalytic activity">
    <reaction evidence="1">
        <text>ATP + protein L-histidine = ADP + protein N-phospho-L-histidine.</text>
        <dbReference type="EC" id="2.7.13.3"/>
    </reaction>
</comment>
<comment type="caution">
    <text evidence="12">The sequence shown here is derived from an EMBL/GenBank/DDBJ whole genome shotgun (WGS) entry which is preliminary data.</text>
</comment>
<dbReference type="EMBL" id="VFOZ01000003">
    <property type="protein sequence ID" value="TQL88066.1"/>
    <property type="molecule type" value="Genomic_DNA"/>
</dbReference>
<keyword evidence="9" id="KW-0472">Membrane</keyword>
<dbReference type="InterPro" id="IPR036890">
    <property type="entry name" value="HATPase_C_sf"/>
</dbReference>
<dbReference type="InterPro" id="IPR003594">
    <property type="entry name" value="HATPase_dom"/>
</dbReference>
<dbReference type="Gene3D" id="1.20.5.1930">
    <property type="match status" value="1"/>
</dbReference>
<dbReference type="InterPro" id="IPR050482">
    <property type="entry name" value="Sensor_HK_TwoCompSys"/>
</dbReference>
<feature type="transmembrane region" description="Helical" evidence="9">
    <location>
        <begin position="39"/>
        <end position="58"/>
    </location>
</feature>
<dbReference type="GO" id="GO:0005524">
    <property type="term" value="F:ATP binding"/>
    <property type="evidence" value="ECO:0007669"/>
    <property type="project" value="UniProtKB-KW"/>
</dbReference>
<keyword evidence="9" id="KW-0812">Transmembrane</keyword>
<evidence type="ECO:0000256" key="6">
    <source>
        <dbReference type="ARBA" id="ARBA00022777"/>
    </source>
</evidence>
<keyword evidence="4" id="KW-0808">Transferase</keyword>
<dbReference type="GO" id="GO:0016020">
    <property type="term" value="C:membrane"/>
    <property type="evidence" value="ECO:0007669"/>
    <property type="project" value="InterPro"/>
</dbReference>
<protein>
    <recommendedName>
        <fullName evidence="2">histidine kinase</fullName>
        <ecNumber evidence="2">2.7.13.3</ecNumber>
    </recommendedName>
</protein>
<dbReference type="PANTHER" id="PTHR24421:SF10">
    <property type="entry name" value="NITRATE_NITRITE SENSOR PROTEIN NARQ"/>
    <property type="match status" value="1"/>
</dbReference>
<evidence type="ECO:0000313" key="13">
    <source>
        <dbReference type="Proteomes" id="UP000316096"/>
    </source>
</evidence>
<keyword evidence="13" id="KW-1185">Reference proteome</keyword>
<keyword evidence="5" id="KW-0547">Nucleotide-binding</keyword>
<feature type="transmembrane region" description="Helical" evidence="9">
    <location>
        <begin position="114"/>
        <end position="132"/>
    </location>
</feature>
<dbReference type="CDD" id="cd16917">
    <property type="entry name" value="HATPase_UhpB-NarQ-NarX-like"/>
    <property type="match status" value="1"/>
</dbReference>
<reference evidence="12 13" key="1">
    <citation type="submission" date="2019-06" db="EMBL/GenBank/DDBJ databases">
        <title>Sequencing the genomes of 1000 actinobacteria strains.</title>
        <authorList>
            <person name="Klenk H.-P."/>
        </authorList>
    </citation>
    <scope>NUCLEOTIDE SEQUENCE [LARGE SCALE GENOMIC DNA]</scope>
    <source>
        <strain evidence="12 13">DSM 102200</strain>
    </source>
</reference>
<gene>
    <name evidence="12" type="ORF">FB559_8679</name>
</gene>
<evidence type="ECO:0000256" key="9">
    <source>
        <dbReference type="SAM" id="Phobius"/>
    </source>
</evidence>
<evidence type="ECO:0000259" key="10">
    <source>
        <dbReference type="Pfam" id="PF02518"/>
    </source>
</evidence>
<feature type="domain" description="Histidine kinase/HSP90-like ATPase" evidence="10">
    <location>
        <begin position="271"/>
        <end position="356"/>
    </location>
</feature>
<keyword evidence="6 12" id="KW-0418">Kinase</keyword>
<keyword evidence="8" id="KW-0902">Two-component regulatory system</keyword>
<sequence length="360" mass="38172">MFPIVLLAIVAARLFGTWFIVPVLAMLLPVGLLRRRPSLALGLMLFVLVAMVLLNPGGGGGYPSNLWFAQVAAADIAVGFIAANQPKRTSGIAFVSTLIVESACAMYYTTAVPGLTPAAFMILALVVVWLIGRSIGQRREYGEAQRAQAAVQAVQAERLRIARELHDMIAHSIGVIAIQAGVGGRVIDTQPAEARNALNAIEDTSRETLAGLRRMLGTLRQADQGSAPLDPTPGLADLDGLVGRSLAAGVRVEVRRLGQERALPADIDLSAFRIVQEALTNVIRHAGARDCRVVLDYRDEELRVEVTDDGRGTIGAPVAGYGIAGMRERAALLHGHFSAGPRADGGFGVSARLPVPAESR</sequence>
<dbReference type="InterPro" id="IPR011712">
    <property type="entry name" value="Sig_transdc_His_kin_sub3_dim/P"/>
</dbReference>
<feature type="transmembrane region" description="Helical" evidence="9">
    <location>
        <begin position="6"/>
        <end position="27"/>
    </location>
</feature>
<dbReference type="Proteomes" id="UP000316096">
    <property type="component" value="Unassembled WGS sequence"/>
</dbReference>
<evidence type="ECO:0000256" key="4">
    <source>
        <dbReference type="ARBA" id="ARBA00022679"/>
    </source>
</evidence>
<evidence type="ECO:0000256" key="8">
    <source>
        <dbReference type="ARBA" id="ARBA00023012"/>
    </source>
</evidence>
<keyword evidence="3" id="KW-0597">Phosphoprotein</keyword>
<evidence type="ECO:0000256" key="2">
    <source>
        <dbReference type="ARBA" id="ARBA00012438"/>
    </source>
</evidence>
<evidence type="ECO:0000256" key="1">
    <source>
        <dbReference type="ARBA" id="ARBA00000085"/>
    </source>
</evidence>
<feature type="domain" description="Signal transduction histidine kinase subgroup 3 dimerisation and phosphoacceptor" evidence="11">
    <location>
        <begin position="157"/>
        <end position="223"/>
    </location>
</feature>